<dbReference type="InterPro" id="IPR038081">
    <property type="entry name" value="CalX-like_sf"/>
</dbReference>
<dbReference type="SUPFAM" id="SSF51120">
    <property type="entry name" value="beta-Roll"/>
    <property type="match status" value="1"/>
</dbReference>
<feature type="domain" description="VWFA" evidence="5">
    <location>
        <begin position="3160"/>
        <end position="3380"/>
    </location>
</feature>
<dbReference type="InterPro" id="IPR003644">
    <property type="entry name" value="Calx_beta"/>
</dbReference>
<dbReference type="Pfam" id="PF00353">
    <property type="entry name" value="HemolysinCabind"/>
    <property type="match status" value="1"/>
</dbReference>
<dbReference type="Proteomes" id="UP000092528">
    <property type="component" value="Chromosome 2"/>
</dbReference>
<feature type="region of interest" description="Disordered" evidence="4">
    <location>
        <begin position="981"/>
        <end position="1000"/>
    </location>
</feature>
<evidence type="ECO:0000259" key="5">
    <source>
        <dbReference type="PROSITE" id="PS50234"/>
    </source>
</evidence>
<dbReference type="EMBL" id="CP016415">
    <property type="protein sequence ID" value="ANU38588.1"/>
    <property type="molecule type" value="Genomic_DNA"/>
</dbReference>
<reference evidence="6 7" key="1">
    <citation type="submission" date="2016-07" db="EMBL/GenBank/DDBJ databases">
        <title>Genome sequencing of Vibrio scophthalmi strain VS-05, an isolated from Paralichthys olivaceus.</title>
        <authorList>
            <person name="Han H.-J."/>
        </authorList>
    </citation>
    <scope>NUCLEOTIDE SEQUENCE [LARGE SCALE GENOMIC DNA]</scope>
    <source>
        <strain evidence="6 7">VS-05</strain>
    </source>
</reference>
<dbReference type="Gene3D" id="2.60.40.2030">
    <property type="match status" value="4"/>
</dbReference>
<dbReference type="InterPro" id="IPR041690">
    <property type="entry name" value="Cadherin_5"/>
</dbReference>
<keyword evidence="2" id="KW-0677">Repeat</keyword>
<dbReference type="GO" id="GO:0007154">
    <property type="term" value="P:cell communication"/>
    <property type="evidence" value="ECO:0007669"/>
    <property type="project" value="InterPro"/>
</dbReference>
<proteinExistence type="predicted"/>
<keyword evidence="1" id="KW-0732">Signal</keyword>
<dbReference type="Pfam" id="PF17892">
    <property type="entry name" value="Cadherin_5"/>
    <property type="match status" value="1"/>
</dbReference>
<dbReference type="Pfam" id="PF17963">
    <property type="entry name" value="Big_9"/>
    <property type="match status" value="1"/>
</dbReference>
<dbReference type="InterPro" id="IPR001343">
    <property type="entry name" value="Hemolysn_Ca-bd"/>
</dbReference>
<accession>A0A1C7FFR2</accession>
<gene>
    <name evidence="6" type="ORF">VSVS05_03551</name>
</gene>
<dbReference type="SUPFAM" id="SSF53300">
    <property type="entry name" value="vWA-like"/>
    <property type="match status" value="1"/>
</dbReference>
<dbReference type="Gene3D" id="2.150.10.10">
    <property type="entry name" value="Serralysin-like metalloprotease, C-terminal"/>
    <property type="match status" value="2"/>
</dbReference>
<dbReference type="GO" id="GO:0016020">
    <property type="term" value="C:membrane"/>
    <property type="evidence" value="ECO:0007669"/>
    <property type="project" value="InterPro"/>
</dbReference>
<dbReference type="InterPro" id="IPR011049">
    <property type="entry name" value="Serralysin-like_metalloprot_C"/>
</dbReference>
<dbReference type="Pfam" id="PF03160">
    <property type="entry name" value="Calx-beta"/>
    <property type="match status" value="3"/>
</dbReference>
<dbReference type="PRINTS" id="PR00313">
    <property type="entry name" value="CABNDNGRPT"/>
</dbReference>
<dbReference type="PROSITE" id="PS50234">
    <property type="entry name" value="VWFA"/>
    <property type="match status" value="1"/>
</dbReference>
<dbReference type="InterPro" id="IPR018511">
    <property type="entry name" value="Hemolysin-typ_Ca-bd_CS"/>
</dbReference>
<dbReference type="Gene3D" id="3.40.50.410">
    <property type="entry name" value="von Willebrand factor, type A domain"/>
    <property type="match status" value="1"/>
</dbReference>
<evidence type="ECO:0000313" key="6">
    <source>
        <dbReference type="EMBL" id="ANU38588.1"/>
    </source>
</evidence>
<feature type="region of interest" description="Disordered" evidence="4">
    <location>
        <begin position="509"/>
        <end position="538"/>
    </location>
</feature>
<feature type="compositionally biased region" description="Acidic residues" evidence="4">
    <location>
        <begin position="81"/>
        <end position="93"/>
    </location>
</feature>
<evidence type="ECO:0000313" key="7">
    <source>
        <dbReference type="Proteomes" id="UP000092528"/>
    </source>
</evidence>
<name>A0A1C7FFR2_9VIBR</name>
<dbReference type="PATRIC" id="fig|45658.7.peg.3508"/>
<feature type="compositionally biased region" description="Polar residues" evidence="4">
    <location>
        <begin position="100"/>
        <end position="110"/>
    </location>
</feature>
<dbReference type="InterPro" id="IPR002035">
    <property type="entry name" value="VWF_A"/>
</dbReference>
<protein>
    <submittedName>
        <fullName evidence="6">Poly(Beta-D-mannuronate) C5 epimerase</fullName>
    </submittedName>
</protein>
<feature type="region of interest" description="Disordered" evidence="4">
    <location>
        <begin position="81"/>
        <end position="110"/>
    </location>
</feature>
<dbReference type="RefSeq" id="WP_065546360.1">
    <property type="nucleotide sequence ID" value="NZ_CP016415.1"/>
</dbReference>
<dbReference type="PROSITE" id="PS00330">
    <property type="entry name" value="HEMOLYSIN_CALCIUM"/>
    <property type="match status" value="3"/>
</dbReference>
<dbReference type="GO" id="GO:0005509">
    <property type="term" value="F:calcium ion binding"/>
    <property type="evidence" value="ECO:0007669"/>
    <property type="project" value="InterPro"/>
</dbReference>
<sequence length="3670" mass="391640">MGLGAYLSIANVAGAIVVSADGNVRNLKEGESPLPGDIIMLPDGTFTEAGTPVVNAAIAEQDGSLRDVSDDVQQIIAAVEEGQDPTQVDEEFDPAAGEENGSSGTSLDSVQRTGDEAIAQTLFETQGFESLGLSTTQSLGLIERIITLVNEPILTPTPEPDTPPQARSFDVSLDESGRAAIIFNDDVDSTKDHISDAEDDPANTPLEVVITSLPESGVLFYDGQPLDESDLTQFDDNGDVIGELKTFDPTLFTYENDNQSTGFFLGVQEEPEGFEGDESTTNFLNWGEPVEGDPTQRVLTFEGSDDVVRITANSDNDQALTQYYGDKNHVGYGLGVGGGNGIQANESITIDMSERPSDSVTLGLDGLGGWFYEEQQANPTSVLITVYLDEGGPIVKEVTKETSGNTDLFKEIEIFASEGQEGAQITSVEVSTIGNGNWELRYFEASPADDTFDYRAVDSDDNVSEERTVSLVEADNAPPIATDDPVEFEVALGKFNGDDWSHPDVQISASYQGDDKGITESGVKRGVEGDENGGPGAQIQYNREEGESEQFRIDLDEPVTEFSFSVSNLFKNEGGSGNHEQGKWVAYFGDNAVASGLFIANEGSNNGTYSFDETALGGVAFDSIVFEAVDFVNEPSRGSDSSDYFLTGFKASSDGAYVANQGDVLQIPVSELLGNDADPDGDNIRFTHVSDANNANIWIEDGIVYIDLDDDFIGNTHFDYVITDDKGGFDEAKVSIIVNPLPTPVEVESIEMLDTTVVEGDNLVYQVALEDGVLEETRYSIEFGANGDTASDNDVDLSNVQFTNGVTYDVNTNEIVVPIGISNFSIVIPTLVDGIYEITEDYTLTIGGVSGEGNIENVDIPQIEVSADVDVSEGQEAVFTVSLSMPTEAPTTINLGINHVTTESDDISAMVVEFEGNSGWEALTVANNGDVILPAGVNEIRVTIPTVDDNNAPVYEGPESFELTAVGVVGVQGSDTGTATIFDDGSVDPQGPTPADDDRPVVTAVSEPTVEEGGVATFEVTLSSSSTTDTTITLSLSEGSASDPDDFDGSEVTVKFGATTQVLPVANDGTVQFDLPAGESEFEVLVQTNDDVIVDNNETFNLAATTEYQQSDVDGDATIIDDVDAAIVTLTGPESVMEGDTTGAFTITLTDPAKPNGTPLAPVGSIITLSYSYVNADGDDIVEVAQAIVNPDGYTANFTIDTVQDDVYEEGQAFAVSVVSVTDDQNNNIFEALDLSNASQHVLIDDSKDNPPEAEDFDVALDSNGSAAVVFNDDVNADNDHISDQEDDSANTPLGVVITSLPESGVLFYDGQPLDESDLTQFDDNGDVIGELKTFDPTLFTYENDDQSTGFFLGVKEEPEGFEGDESTTNFLNWGEPVEGDPTQRVLTFEGSDDVIRITAESNSDQPLMQYFGDKNHIGYGLGVGNGDGIQANESIVIDMSERPADSVTLGLDGLGGWFYEGQQANPTSVLITVYLDDGSTIVKEVTKETSGNTDLFKEIEIFASEGQEGAQITSVEVSTIGNGNWELRYFEASPADDTFDYRAVDSDDNVSEERTVSLVEADNAPPIATDDPVEFEVALGKFNGDDWSHPDAQVSGSYQGNDKGITESGVKRGVEGDENGGPGAQIQYNREEGESEQFRIDLDEPVTEFSFSVSNLFKDEGGNGNHEQGKWVAYFGDNAVASGLFIANEGSNNGTYSFDETALGGVAFDNIVFESVDFVNEPSRGSDSSDYFLTGFKASSDGAYAANQGDVLQIPVAELLGNDADPDGDNIRFTHVSDANNANIWIEDGIVYIDLDDDFIGNTHFDYVITDDKGGFDEAKVSIIVNPLPTPVEVESIEMLDTTVVEGDNLVYQVALEDGVLEETRYSIEFGANGDTASDNDVDLSNVQFTNGVTYDANTNEIVVPIGISNFSIVIPTLVDGIYEITEDYTLAIGGVTGEGNIENVDIPQIEVSADVDVSEGQEAVFTVSLSMPTEAPTTINLGINHVTTESDDISAMVVEFEGNSGWEALTVANNGDVILPAGVNEIRVTIPTVDDNNAPVYEGPESFELTAVGVVGVQGSDTGTATIFDDGSVDPQGPTPADDDRPVVTAVSEPTVEEGGVATFEVDLSASSLTDTTITLTLSELSATTPEDFEGAELTVQFGATTQVLAVANDGTTQFVLPAGESAFDVLVQTTDDAISDNNEMFTLSAATEYQQGAEQGSATITDNEAPTLDLDGGQYQIEFVSENAGYQNVFGYYVYDDASDTQELMILIADSHDYQGNVVDPVLGQLDSLDNVGYFLIPDGADVINNAPNNAEFTMNDDGELLINGAVVPNQTVFSTHGENSTIRISEDNDGNTVLSFDDQLVHPNDDDDYDDLVIKVSKVDTNVDYQTTFTEGDSPVSIADIDADIFDDHDRISSMEVTLVNKLDGDTLVLPADTTGYTIGQSVLASSIVLTVTADDPNGLSAADFEAFLKQIGFENTSDNPDETDRTVTVQVTDNAGQASNTATTTIKVIEVSDLDVIDSASGKEDTAIALDISLPADSSVVEVVIKDIPDGAVLASNGNAISVTNGMASVSPSQLDTLEITPPEHSDVNFSLRVEGYTANDTVIEDHIIEVDVEAVTDTPTIDIEGAEILSFHNFDTIDLDGRSWRGDIDSQELTDANVVSGISDGAEGVWGTDNNKGNKDYHEVGKETVYRGNAGEQGNQVYELEGRHGDDQLFTQFDGEAGQFYSLEFDVAARRLDDSPMTVFLEDSQGNRTILFEYTDQQSKQWSSETLNFQTPDDGQYKVVFESETSANSYGALLDDIKLETLDNIGYEDSYIALSDIVVGLVDTDGSESLTTHLDLSAFPLGTIVKAPNGDDLTPDSNGIIDITAWQSDLAELFIYVPEPGNYPLVVTTTAQDNAPGVEESVDEVINVTVLPILDAVSQQIEIVEDTAHILSLNDFGITDPDTTLFITHLSSNGQYELQTSLDTWEPISERDRVDASEISFGNVRFVPAEHETGYDQYPDAGEGNQYQDYSSLGFILEKGDARSEEQTLTIDVSPVADDPTVSIVFGESTVNGQGEIETEVDITASVTDLDGSEQIQSVIIQGLPATAVVSAGYQDGVNWVLPVTGSVSERFDNLVITHPQGTVLDIDVTATSIEAANNDTATSTENAASQQDIYADQGGETPMTLMSLIIDSSGSMRSRPFYNDSGNPDQNKMRMELVLEASIEMLEHVNVQEGSENVLVQLVDFDDQLGDGKDGQANDNADRNAQSEGWMTVNQAISMLGSALSSVADSSYTGVFDPSGYTDYEEAVYGVMNGYDDAALNSVDLTNTNDVIFFLSDGSNNRGWDSTTNSEWDAFIVGKEVTSVGVGVPSSIPKEGLEEVAGSGNILYIPDSKIKTELPKLRPTIGLPGTLLAMITGMDVEEIVINASSVEVLQEIDVNGAINPASVTTRVDIDDLVIETDYGDLRIKEDGSYFFQPDPTAPQLGAGEAVGYNILYTVLDTNGVESQHLATLNISQSGDVKANSPSLNGSTGDDVITGSDADDVLLGHQGNDVIDGGLGDDYLFGGEGDDVLIGGLGNDVLTGGEGNDTFLWMNGDLDGGLDVIKDFTVNEDKIDISDLLGQNETMDDLFNSITATVVDSNHVELTISRDNGLSTQTIQLDGVVDQIDGINSGSGNITGNELTNLLNELIKPAEI</sequence>
<dbReference type="STRING" id="45658.VSVS12_03675"/>
<evidence type="ECO:0000256" key="2">
    <source>
        <dbReference type="ARBA" id="ARBA00022737"/>
    </source>
</evidence>
<evidence type="ECO:0000256" key="1">
    <source>
        <dbReference type="ARBA" id="ARBA00022729"/>
    </source>
</evidence>
<keyword evidence="7" id="KW-1185">Reference proteome</keyword>
<organism evidence="6 7">
    <name type="scientific">Vibrio scophthalmi</name>
    <dbReference type="NCBI Taxonomy" id="45658"/>
    <lineage>
        <taxon>Bacteria</taxon>
        <taxon>Pseudomonadati</taxon>
        <taxon>Pseudomonadota</taxon>
        <taxon>Gammaproteobacteria</taxon>
        <taxon>Vibrionales</taxon>
        <taxon>Vibrionaceae</taxon>
        <taxon>Vibrio</taxon>
    </lineage>
</organism>
<feature type="compositionally biased region" description="Basic and acidic residues" evidence="4">
    <location>
        <begin position="513"/>
        <end position="528"/>
    </location>
</feature>
<dbReference type="SUPFAM" id="SSF141072">
    <property type="entry name" value="CalX-like"/>
    <property type="match status" value="4"/>
</dbReference>
<dbReference type="InterPro" id="IPR036465">
    <property type="entry name" value="vWFA_dom_sf"/>
</dbReference>
<evidence type="ECO:0000256" key="3">
    <source>
        <dbReference type="ARBA" id="ARBA00022837"/>
    </source>
</evidence>
<keyword evidence="3" id="KW-0106">Calcium</keyword>
<dbReference type="Gene3D" id="2.60.120.200">
    <property type="match status" value="1"/>
</dbReference>
<evidence type="ECO:0000256" key="4">
    <source>
        <dbReference type="SAM" id="MobiDB-lite"/>
    </source>
</evidence>